<protein>
    <submittedName>
        <fullName evidence="2">Uncharacterized protein</fullName>
    </submittedName>
</protein>
<reference evidence="2" key="1">
    <citation type="submission" date="2020-01" db="EMBL/GenBank/DDBJ databases">
        <authorList>
            <person name="Meier V. D."/>
            <person name="Meier V D."/>
        </authorList>
    </citation>
    <scope>NUCLEOTIDE SEQUENCE</scope>
    <source>
        <strain evidence="2">HLG_WM_MAG_02</strain>
    </source>
</reference>
<dbReference type="EMBL" id="CACVAZ010000092">
    <property type="protein sequence ID" value="CAA6814499.1"/>
    <property type="molecule type" value="Genomic_DNA"/>
</dbReference>
<feature type="transmembrane region" description="Helical" evidence="1">
    <location>
        <begin position="107"/>
        <end position="125"/>
    </location>
</feature>
<organism evidence="2">
    <name type="scientific">uncultured Sulfurovum sp</name>
    <dbReference type="NCBI Taxonomy" id="269237"/>
    <lineage>
        <taxon>Bacteria</taxon>
        <taxon>Pseudomonadati</taxon>
        <taxon>Campylobacterota</taxon>
        <taxon>Epsilonproteobacteria</taxon>
        <taxon>Campylobacterales</taxon>
        <taxon>Sulfurovaceae</taxon>
        <taxon>Sulfurovum</taxon>
        <taxon>environmental samples</taxon>
    </lineage>
</organism>
<keyword evidence="1" id="KW-1133">Transmembrane helix</keyword>
<evidence type="ECO:0000313" key="2">
    <source>
        <dbReference type="EMBL" id="CAA6814499.1"/>
    </source>
</evidence>
<evidence type="ECO:0000256" key="1">
    <source>
        <dbReference type="SAM" id="Phobius"/>
    </source>
</evidence>
<gene>
    <name evidence="2" type="ORF">HELGO_WM16824</name>
</gene>
<sequence>MQFLDKSKAFSKSSPITNPLLKKLILFLVVTLLLYLGLDALLHYHQIGLTFRTATHSILGNEEEFLDPILFDTLLEHVHADILSAMITLMLLTTILVRLNPNSKQKLVHLSFITAILTQVSLILAPTLPLFISLWVILFISWHLLSLIIGFFVLWKLFK</sequence>
<feature type="transmembrane region" description="Helical" evidence="1">
    <location>
        <begin position="20"/>
        <end position="38"/>
    </location>
</feature>
<proteinExistence type="predicted"/>
<keyword evidence="1" id="KW-0472">Membrane</keyword>
<feature type="transmembrane region" description="Helical" evidence="1">
    <location>
        <begin position="82"/>
        <end position="100"/>
    </location>
</feature>
<keyword evidence="1" id="KW-0812">Transmembrane</keyword>
<accession>A0A6S6TD91</accession>
<dbReference type="AlphaFoldDB" id="A0A6S6TD91"/>
<feature type="transmembrane region" description="Helical" evidence="1">
    <location>
        <begin position="131"/>
        <end position="155"/>
    </location>
</feature>
<name>A0A6S6TD91_9BACT</name>